<dbReference type="SMART" id="SM00387">
    <property type="entry name" value="HATPase_c"/>
    <property type="match status" value="1"/>
</dbReference>
<feature type="transmembrane region" description="Helical" evidence="13">
    <location>
        <begin position="137"/>
        <end position="160"/>
    </location>
</feature>
<dbReference type="KEGG" id="mros:EHO51_18920"/>
<keyword evidence="6 13" id="KW-0812">Transmembrane</keyword>
<dbReference type="CDD" id="cd00075">
    <property type="entry name" value="HATPase"/>
    <property type="match status" value="1"/>
</dbReference>
<keyword evidence="7" id="KW-0547">Nucleotide-binding</keyword>
<dbReference type="PROSITE" id="PS50109">
    <property type="entry name" value="HIS_KIN"/>
    <property type="match status" value="1"/>
</dbReference>
<keyword evidence="9" id="KW-0067">ATP-binding</keyword>
<evidence type="ECO:0000256" key="1">
    <source>
        <dbReference type="ARBA" id="ARBA00000085"/>
    </source>
</evidence>
<accession>A0A3G8MCN0</accession>
<dbReference type="Proteomes" id="UP000273982">
    <property type="component" value="Plasmid pGW6_1"/>
</dbReference>
<evidence type="ECO:0000256" key="9">
    <source>
        <dbReference type="ARBA" id="ARBA00022840"/>
    </source>
</evidence>
<evidence type="ECO:0000256" key="2">
    <source>
        <dbReference type="ARBA" id="ARBA00004141"/>
    </source>
</evidence>
<dbReference type="SUPFAM" id="SSF47384">
    <property type="entry name" value="Homodimeric domain of signal transducing histidine kinase"/>
    <property type="match status" value="1"/>
</dbReference>
<dbReference type="Pfam" id="PF00512">
    <property type="entry name" value="HisKA"/>
    <property type="match status" value="1"/>
</dbReference>
<dbReference type="SUPFAM" id="SSF55874">
    <property type="entry name" value="ATPase domain of HSP90 chaperone/DNA topoisomerase II/histidine kinase"/>
    <property type="match status" value="1"/>
</dbReference>
<keyword evidence="11" id="KW-0902">Two-component regulatory system</keyword>
<dbReference type="InterPro" id="IPR003660">
    <property type="entry name" value="HAMP_dom"/>
</dbReference>
<evidence type="ECO:0000256" key="10">
    <source>
        <dbReference type="ARBA" id="ARBA00022989"/>
    </source>
</evidence>
<evidence type="ECO:0000256" key="4">
    <source>
        <dbReference type="ARBA" id="ARBA00022553"/>
    </source>
</evidence>
<geneLocation type="plasmid" evidence="17">
    <name>pgw6_1</name>
</geneLocation>
<dbReference type="PRINTS" id="PR00344">
    <property type="entry name" value="BCTRLSENSOR"/>
</dbReference>
<evidence type="ECO:0000313" key="17">
    <source>
        <dbReference type="Proteomes" id="UP000273982"/>
    </source>
</evidence>
<dbReference type="GO" id="GO:0000155">
    <property type="term" value="F:phosphorelay sensor kinase activity"/>
    <property type="evidence" value="ECO:0007669"/>
    <property type="project" value="InterPro"/>
</dbReference>
<keyword evidence="16" id="KW-0614">Plasmid</keyword>
<dbReference type="InterPro" id="IPR050428">
    <property type="entry name" value="TCS_sensor_his_kinase"/>
</dbReference>
<keyword evidence="5" id="KW-0808">Transferase</keyword>
<evidence type="ECO:0000256" key="6">
    <source>
        <dbReference type="ARBA" id="ARBA00022692"/>
    </source>
</evidence>
<dbReference type="Gene3D" id="3.30.565.10">
    <property type="entry name" value="Histidine kinase-like ATPase, C-terminal domain"/>
    <property type="match status" value="1"/>
</dbReference>
<evidence type="ECO:0000259" key="14">
    <source>
        <dbReference type="PROSITE" id="PS50109"/>
    </source>
</evidence>
<dbReference type="EC" id="2.7.13.3" evidence="3"/>
<dbReference type="PANTHER" id="PTHR45436">
    <property type="entry name" value="SENSOR HISTIDINE KINASE YKOH"/>
    <property type="match status" value="1"/>
</dbReference>
<dbReference type="GO" id="GO:0005886">
    <property type="term" value="C:plasma membrane"/>
    <property type="evidence" value="ECO:0007669"/>
    <property type="project" value="TreeGrafter"/>
</dbReference>
<keyword evidence="4" id="KW-0597">Phosphoprotein</keyword>
<dbReference type="InterPro" id="IPR005467">
    <property type="entry name" value="His_kinase_dom"/>
</dbReference>
<organism evidence="16 17">
    <name type="scientific">Methylocystis rosea</name>
    <dbReference type="NCBI Taxonomy" id="173366"/>
    <lineage>
        <taxon>Bacteria</taxon>
        <taxon>Pseudomonadati</taxon>
        <taxon>Pseudomonadota</taxon>
        <taxon>Alphaproteobacteria</taxon>
        <taxon>Hyphomicrobiales</taxon>
        <taxon>Methylocystaceae</taxon>
        <taxon>Methylocystis</taxon>
    </lineage>
</organism>
<dbReference type="PROSITE" id="PS50885">
    <property type="entry name" value="HAMP"/>
    <property type="match status" value="1"/>
</dbReference>
<evidence type="ECO:0000256" key="3">
    <source>
        <dbReference type="ARBA" id="ARBA00012438"/>
    </source>
</evidence>
<dbReference type="InterPro" id="IPR003594">
    <property type="entry name" value="HATPase_dom"/>
</dbReference>
<feature type="domain" description="Histidine kinase" evidence="14">
    <location>
        <begin position="221"/>
        <end position="434"/>
    </location>
</feature>
<dbReference type="InterPro" id="IPR003661">
    <property type="entry name" value="HisK_dim/P_dom"/>
</dbReference>
<dbReference type="EMBL" id="CP034087">
    <property type="protein sequence ID" value="AZG78892.1"/>
    <property type="molecule type" value="Genomic_DNA"/>
</dbReference>
<evidence type="ECO:0000256" key="5">
    <source>
        <dbReference type="ARBA" id="ARBA00022679"/>
    </source>
</evidence>
<dbReference type="CDD" id="cd00082">
    <property type="entry name" value="HisKA"/>
    <property type="match status" value="1"/>
</dbReference>
<evidence type="ECO:0000256" key="8">
    <source>
        <dbReference type="ARBA" id="ARBA00022777"/>
    </source>
</evidence>
<keyword evidence="8 16" id="KW-0418">Kinase</keyword>
<sequence length="439" mass="47186">MNSLRRAALVWMTLLLALIGTAAVLIAYRFAYDEASEFLDGQLRQIALNAGEGISSSAAAPIDQDPEDEFSVTIWDAVGRKIHASPPNVEIPRQSQPGLTDLSAAGDHWRVYMTSDGARTVQVAQRNSVREEIARSAAIGAAAPILIVIPLSWIVVGWAMNRLLGRLNALAQELAERSARAAEPISLRGIPVEVVPLVEGMNSLIARLRAAFEQQKQFLSDAAHELRTPLAAIQIQADGLASGSPDALEERKAAIAQGVQRASGLVKQLLRLARLDEPPPPRLNEPVEVAPLLLACVADHVEIAERKGVDLGVIEQQPALFLGPTEELRVLLENLIDNAVRYTPSGGKVDVSVRRIGEQAVIEIVDSGPGIPQGAEERIFDRFFRAAPADAEGTGLGLAIARRIAERNEISVDVGNRTDGQRGVRARVALSQAAGRHET</sequence>
<dbReference type="Gene3D" id="1.10.287.130">
    <property type="match status" value="1"/>
</dbReference>
<feature type="domain" description="HAMP" evidence="15">
    <location>
        <begin position="161"/>
        <end position="213"/>
    </location>
</feature>
<keyword evidence="10 13" id="KW-1133">Transmembrane helix</keyword>
<evidence type="ECO:0000256" key="7">
    <source>
        <dbReference type="ARBA" id="ARBA00022741"/>
    </source>
</evidence>
<protein>
    <recommendedName>
        <fullName evidence="3">histidine kinase</fullName>
        <ecNumber evidence="3">2.7.13.3</ecNumber>
    </recommendedName>
</protein>
<dbReference type="Pfam" id="PF02518">
    <property type="entry name" value="HATPase_c"/>
    <property type="match status" value="1"/>
</dbReference>
<evidence type="ECO:0000259" key="15">
    <source>
        <dbReference type="PROSITE" id="PS50885"/>
    </source>
</evidence>
<proteinExistence type="predicted"/>
<evidence type="ECO:0000256" key="11">
    <source>
        <dbReference type="ARBA" id="ARBA00023012"/>
    </source>
</evidence>
<name>A0A3G8MCN0_9HYPH</name>
<dbReference type="RefSeq" id="WP_124740400.1">
    <property type="nucleotide sequence ID" value="NZ_CP034087.1"/>
</dbReference>
<dbReference type="InterPro" id="IPR036097">
    <property type="entry name" value="HisK_dim/P_sf"/>
</dbReference>
<comment type="subcellular location">
    <subcellularLocation>
        <location evidence="2">Membrane</location>
        <topology evidence="2">Multi-pass membrane protein</topology>
    </subcellularLocation>
</comment>
<gene>
    <name evidence="16" type="ORF">EHO51_18920</name>
</gene>
<dbReference type="InterPro" id="IPR036890">
    <property type="entry name" value="HATPase_C_sf"/>
</dbReference>
<evidence type="ECO:0000313" key="16">
    <source>
        <dbReference type="EMBL" id="AZG78892.1"/>
    </source>
</evidence>
<reference evidence="16 17" key="1">
    <citation type="submission" date="2018-11" db="EMBL/GenBank/DDBJ databases">
        <title>Genome squencing of methanotrophic bacteria isolated from alkaline groundwater in Korea.</title>
        <authorList>
            <person name="Nguyen L.N."/>
        </authorList>
    </citation>
    <scope>NUCLEOTIDE SEQUENCE [LARGE SCALE GENOMIC DNA]</scope>
    <source>
        <strain evidence="16 17">GW6</strain>
        <plasmid evidence="17">pgw6_1</plasmid>
    </source>
</reference>
<dbReference type="GO" id="GO:0005524">
    <property type="term" value="F:ATP binding"/>
    <property type="evidence" value="ECO:0007669"/>
    <property type="project" value="UniProtKB-KW"/>
</dbReference>
<dbReference type="InterPro" id="IPR004358">
    <property type="entry name" value="Sig_transdc_His_kin-like_C"/>
</dbReference>
<dbReference type="SMART" id="SM00388">
    <property type="entry name" value="HisKA"/>
    <property type="match status" value="1"/>
</dbReference>
<dbReference type="PANTHER" id="PTHR45436:SF14">
    <property type="entry name" value="SENSOR PROTEIN QSEC"/>
    <property type="match status" value="1"/>
</dbReference>
<evidence type="ECO:0000256" key="12">
    <source>
        <dbReference type="ARBA" id="ARBA00023136"/>
    </source>
</evidence>
<evidence type="ECO:0000256" key="13">
    <source>
        <dbReference type="SAM" id="Phobius"/>
    </source>
</evidence>
<comment type="catalytic activity">
    <reaction evidence="1">
        <text>ATP + protein L-histidine = ADP + protein N-phospho-L-histidine.</text>
        <dbReference type="EC" id="2.7.13.3"/>
    </reaction>
</comment>
<dbReference type="AlphaFoldDB" id="A0A3G8MCN0"/>
<keyword evidence="12 13" id="KW-0472">Membrane</keyword>